<dbReference type="Gene3D" id="3.40.50.1820">
    <property type="entry name" value="alpha/beta hydrolase"/>
    <property type="match status" value="1"/>
</dbReference>
<evidence type="ECO:0000259" key="2">
    <source>
        <dbReference type="Pfam" id="PF12697"/>
    </source>
</evidence>
<name>A0A6A6BIY4_9PEZI</name>
<proteinExistence type="predicted"/>
<accession>A0A6A6BIY4</accession>
<sequence>MDGPVQLQTKPTASLYCRLILPSSTPCASLCVFLNGLTLPQASWRDTVDALRALRPGHDSLPAILTYDRYGQGASDHDPNDPPDAEKSGYGHDPRAAVDDLHQLLAQICREHIGSSLAQTTLIFVCNSIGCPLARLYVAQYGEANVAGLVFLDSMIANTDFVSLFPDPDSSDFDPTEALPAGVDVDGLRHARKMCQLIFHPTVPNKERLDRRNMRQLLPHAGSPQLKGVDGKGPHLTVVGHDPDVFAEQSQGTLTIPVALTTAYVEPAWKEYNQGLAQIVPDLSRVKGPLVAPKSGHFVQKDAPQFVAEIISDLLDRIQLDQQS</sequence>
<dbReference type="EMBL" id="ML995480">
    <property type="protein sequence ID" value="KAF2144102.1"/>
    <property type="molecule type" value="Genomic_DNA"/>
</dbReference>
<feature type="region of interest" description="Disordered" evidence="1">
    <location>
        <begin position="72"/>
        <end position="93"/>
    </location>
</feature>
<dbReference type="InterPro" id="IPR029058">
    <property type="entry name" value="AB_hydrolase_fold"/>
</dbReference>
<feature type="compositionally biased region" description="Basic and acidic residues" evidence="1">
    <location>
        <begin position="75"/>
        <end position="93"/>
    </location>
</feature>
<evidence type="ECO:0000313" key="3">
    <source>
        <dbReference type="EMBL" id="KAF2144102.1"/>
    </source>
</evidence>
<dbReference type="Proteomes" id="UP000799438">
    <property type="component" value="Unassembled WGS sequence"/>
</dbReference>
<organism evidence="3 4">
    <name type="scientific">Aplosporella prunicola CBS 121167</name>
    <dbReference type="NCBI Taxonomy" id="1176127"/>
    <lineage>
        <taxon>Eukaryota</taxon>
        <taxon>Fungi</taxon>
        <taxon>Dikarya</taxon>
        <taxon>Ascomycota</taxon>
        <taxon>Pezizomycotina</taxon>
        <taxon>Dothideomycetes</taxon>
        <taxon>Dothideomycetes incertae sedis</taxon>
        <taxon>Botryosphaeriales</taxon>
        <taxon>Aplosporellaceae</taxon>
        <taxon>Aplosporella</taxon>
    </lineage>
</organism>
<dbReference type="GeneID" id="54293048"/>
<protein>
    <recommendedName>
        <fullName evidence="2">AB hydrolase-1 domain-containing protein</fullName>
    </recommendedName>
</protein>
<dbReference type="InterPro" id="IPR000073">
    <property type="entry name" value="AB_hydrolase_1"/>
</dbReference>
<dbReference type="RefSeq" id="XP_033399814.1">
    <property type="nucleotide sequence ID" value="XM_033535554.1"/>
</dbReference>
<dbReference type="SUPFAM" id="SSF53474">
    <property type="entry name" value="alpha/beta-Hydrolases"/>
    <property type="match status" value="1"/>
</dbReference>
<evidence type="ECO:0000256" key="1">
    <source>
        <dbReference type="SAM" id="MobiDB-lite"/>
    </source>
</evidence>
<evidence type="ECO:0000313" key="4">
    <source>
        <dbReference type="Proteomes" id="UP000799438"/>
    </source>
</evidence>
<gene>
    <name evidence="3" type="ORF">K452DRAFT_153167</name>
</gene>
<dbReference type="OrthoDB" id="3466836at2759"/>
<feature type="domain" description="AB hydrolase-1" evidence="2">
    <location>
        <begin position="32"/>
        <end position="309"/>
    </location>
</feature>
<keyword evidence="4" id="KW-1185">Reference proteome</keyword>
<reference evidence="3" key="1">
    <citation type="journal article" date="2020" name="Stud. Mycol.">
        <title>101 Dothideomycetes genomes: a test case for predicting lifestyles and emergence of pathogens.</title>
        <authorList>
            <person name="Haridas S."/>
            <person name="Albert R."/>
            <person name="Binder M."/>
            <person name="Bloem J."/>
            <person name="Labutti K."/>
            <person name="Salamov A."/>
            <person name="Andreopoulos B."/>
            <person name="Baker S."/>
            <person name="Barry K."/>
            <person name="Bills G."/>
            <person name="Bluhm B."/>
            <person name="Cannon C."/>
            <person name="Castanera R."/>
            <person name="Culley D."/>
            <person name="Daum C."/>
            <person name="Ezra D."/>
            <person name="Gonzalez J."/>
            <person name="Henrissat B."/>
            <person name="Kuo A."/>
            <person name="Liang C."/>
            <person name="Lipzen A."/>
            <person name="Lutzoni F."/>
            <person name="Magnuson J."/>
            <person name="Mondo S."/>
            <person name="Nolan M."/>
            <person name="Ohm R."/>
            <person name="Pangilinan J."/>
            <person name="Park H.-J."/>
            <person name="Ramirez L."/>
            <person name="Alfaro M."/>
            <person name="Sun H."/>
            <person name="Tritt A."/>
            <person name="Yoshinaga Y."/>
            <person name="Zwiers L.-H."/>
            <person name="Turgeon B."/>
            <person name="Goodwin S."/>
            <person name="Spatafora J."/>
            <person name="Crous P."/>
            <person name="Grigoriev I."/>
        </authorList>
    </citation>
    <scope>NUCLEOTIDE SEQUENCE</scope>
    <source>
        <strain evidence="3">CBS 121167</strain>
    </source>
</reference>
<dbReference type="AlphaFoldDB" id="A0A6A6BIY4"/>
<dbReference type="Pfam" id="PF12697">
    <property type="entry name" value="Abhydrolase_6"/>
    <property type="match status" value="1"/>
</dbReference>